<reference evidence="3" key="2">
    <citation type="journal article" date="2017" name="Nat. Plants">
        <title>The Aegilops tauschii genome reveals multiple impacts of transposons.</title>
        <authorList>
            <person name="Zhao G."/>
            <person name="Zou C."/>
            <person name="Li K."/>
            <person name="Wang K."/>
            <person name="Li T."/>
            <person name="Gao L."/>
            <person name="Zhang X."/>
            <person name="Wang H."/>
            <person name="Yang Z."/>
            <person name="Liu X."/>
            <person name="Jiang W."/>
            <person name="Mao L."/>
            <person name="Kong X."/>
            <person name="Jiao Y."/>
            <person name="Jia J."/>
        </authorList>
    </citation>
    <scope>NUCLEOTIDE SEQUENCE [LARGE SCALE GENOMIC DNA]</scope>
    <source>
        <strain evidence="3">cv. AL8/78</strain>
    </source>
</reference>
<sequence length="30" mass="2899">SSKGDSSECTSSKSSQVPAIGDGRPGTSVS</sequence>
<evidence type="ECO:0000256" key="1">
    <source>
        <dbReference type="SAM" id="MobiDB-lite"/>
    </source>
</evidence>
<reference evidence="2" key="4">
    <citation type="submission" date="2019-03" db="UniProtKB">
        <authorList>
            <consortium name="EnsemblPlants"/>
        </authorList>
    </citation>
    <scope>IDENTIFICATION</scope>
</reference>
<evidence type="ECO:0000313" key="2">
    <source>
        <dbReference type="EnsemblPlants" id="AET3Gv20188200.27"/>
    </source>
</evidence>
<reference evidence="2" key="3">
    <citation type="journal article" date="2017" name="Nature">
        <title>Genome sequence of the progenitor of the wheat D genome Aegilops tauschii.</title>
        <authorList>
            <person name="Luo M.C."/>
            <person name="Gu Y.Q."/>
            <person name="Puiu D."/>
            <person name="Wang H."/>
            <person name="Twardziok S.O."/>
            <person name="Deal K.R."/>
            <person name="Huo N."/>
            <person name="Zhu T."/>
            <person name="Wang L."/>
            <person name="Wang Y."/>
            <person name="McGuire P.E."/>
            <person name="Liu S."/>
            <person name="Long H."/>
            <person name="Ramasamy R.K."/>
            <person name="Rodriguez J.C."/>
            <person name="Van S.L."/>
            <person name="Yuan L."/>
            <person name="Wang Z."/>
            <person name="Xia Z."/>
            <person name="Xiao L."/>
            <person name="Anderson O.D."/>
            <person name="Ouyang S."/>
            <person name="Liang Y."/>
            <person name="Zimin A.V."/>
            <person name="Pertea G."/>
            <person name="Qi P."/>
            <person name="Bennetzen J.L."/>
            <person name="Dai X."/>
            <person name="Dawson M.W."/>
            <person name="Muller H.G."/>
            <person name="Kugler K."/>
            <person name="Rivarola-Duarte L."/>
            <person name="Spannagl M."/>
            <person name="Mayer K.F.X."/>
            <person name="Lu F.H."/>
            <person name="Bevan M.W."/>
            <person name="Leroy P."/>
            <person name="Li P."/>
            <person name="You F.M."/>
            <person name="Sun Q."/>
            <person name="Liu Z."/>
            <person name="Lyons E."/>
            <person name="Wicker T."/>
            <person name="Salzberg S.L."/>
            <person name="Devos K.M."/>
            <person name="Dvorak J."/>
        </authorList>
    </citation>
    <scope>NUCLEOTIDE SEQUENCE [LARGE SCALE GENOMIC DNA]</scope>
    <source>
        <strain evidence="2">cv. AL8/78</strain>
    </source>
</reference>
<organism evidence="2 3">
    <name type="scientific">Aegilops tauschii subsp. strangulata</name>
    <name type="common">Goatgrass</name>
    <dbReference type="NCBI Taxonomy" id="200361"/>
    <lineage>
        <taxon>Eukaryota</taxon>
        <taxon>Viridiplantae</taxon>
        <taxon>Streptophyta</taxon>
        <taxon>Embryophyta</taxon>
        <taxon>Tracheophyta</taxon>
        <taxon>Spermatophyta</taxon>
        <taxon>Magnoliopsida</taxon>
        <taxon>Liliopsida</taxon>
        <taxon>Poales</taxon>
        <taxon>Poaceae</taxon>
        <taxon>BOP clade</taxon>
        <taxon>Pooideae</taxon>
        <taxon>Triticodae</taxon>
        <taxon>Triticeae</taxon>
        <taxon>Triticinae</taxon>
        <taxon>Aegilops</taxon>
    </lineage>
</organism>
<feature type="region of interest" description="Disordered" evidence="1">
    <location>
        <begin position="1"/>
        <end position="30"/>
    </location>
</feature>
<dbReference type="EnsemblPlants" id="AET3Gv20188200.27">
    <property type="protein sequence ID" value="AET3Gv20188200.27"/>
    <property type="gene ID" value="AET3Gv20188200"/>
</dbReference>
<accession>A0A453E1M8</accession>
<keyword evidence="3" id="KW-1185">Reference proteome</keyword>
<dbReference type="AlphaFoldDB" id="A0A453E1M8"/>
<dbReference type="Proteomes" id="UP000015105">
    <property type="component" value="Chromosome 3D"/>
</dbReference>
<evidence type="ECO:0000313" key="3">
    <source>
        <dbReference type="Proteomes" id="UP000015105"/>
    </source>
</evidence>
<dbReference type="Gramene" id="AET3Gv20188200.27">
    <property type="protein sequence ID" value="AET3Gv20188200.27"/>
    <property type="gene ID" value="AET3Gv20188200"/>
</dbReference>
<reference evidence="3" key="1">
    <citation type="journal article" date="2014" name="Science">
        <title>Ancient hybridizations among the ancestral genomes of bread wheat.</title>
        <authorList>
            <consortium name="International Wheat Genome Sequencing Consortium,"/>
            <person name="Marcussen T."/>
            <person name="Sandve S.R."/>
            <person name="Heier L."/>
            <person name="Spannagl M."/>
            <person name="Pfeifer M."/>
            <person name="Jakobsen K.S."/>
            <person name="Wulff B.B."/>
            <person name="Steuernagel B."/>
            <person name="Mayer K.F."/>
            <person name="Olsen O.A."/>
        </authorList>
    </citation>
    <scope>NUCLEOTIDE SEQUENCE [LARGE SCALE GENOMIC DNA]</scope>
    <source>
        <strain evidence="3">cv. AL8/78</strain>
    </source>
</reference>
<reference evidence="2" key="5">
    <citation type="journal article" date="2021" name="G3 (Bethesda)">
        <title>Aegilops tauschii genome assembly Aet v5.0 features greater sequence contiguity and improved annotation.</title>
        <authorList>
            <person name="Wang L."/>
            <person name="Zhu T."/>
            <person name="Rodriguez J.C."/>
            <person name="Deal K.R."/>
            <person name="Dubcovsky J."/>
            <person name="McGuire P.E."/>
            <person name="Lux T."/>
            <person name="Spannagl M."/>
            <person name="Mayer K.F.X."/>
            <person name="Baldrich P."/>
            <person name="Meyers B.C."/>
            <person name="Huo N."/>
            <person name="Gu Y.Q."/>
            <person name="Zhou H."/>
            <person name="Devos K.M."/>
            <person name="Bennetzen J.L."/>
            <person name="Unver T."/>
            <person name="Budak H."/>
            <person name="Gulick P.J."/>
            <person name="Galiba G."/>
            <person name="Kalapos B."/>
            <person name="Nelson D.R."/>
            <person name="Li P."/>
            <person name="You F.M."/>
            <person name="Luo M.C."/>
            <person name="Dvorak J."/>
        </authorList>
    </citation>
    <scope>NUCLEOTIDE SEQUENCE [LARGE SCALE GENOMIC DNA]</scope>
    <source>
        <strain evidence="2">cv. AL8/78</strain>
    </source>
</reference>
<proteinExistence type="predicted"/>
<feature type="compositionally biased region" description="Polar residues" evidence="1">
    <location>
        <begin position="1"/>
        <end position="17"/>
    </location>
</feature>
<name>A0A453E1M8_AEGTS</name>
<protein>
    <submittedName>
        <fullName evidence="2">Uncharacterized protein</fullName>
    </submittedName>
</protein>